<evidence type="ECO:0000256" key="1">
    <source>
        <dbReference type="SAM" id="MobiDB-lite"/>
    </source>
</evidence>
<proteinExistence type="predicted"/>
<keyword evidence="3" id="KW-1185">Reference proteome</keyword>
<accession>A0A835CNM6</accession>
<feature type="compositionally biased region" description="Basic and acidic residues" evidence="1">
    <location>
        <begin position="132"/>
        <end position="151"/>
    </location>
</feature>
<evidence type="ECO:0000313" key="2">
    <source>
        <dbReference type="EMBL" id="KAF7988278.1"/>
    </source>
</evidence>
<organism evidence="2 3">
    <name type="scientific">Aphidius gifuensis</name>
    <name type="common">Parasitoid wasp</name>
    <dbReference type="NCBI Taxonomy" id="684658"/>
    <lineage>
        <taxon>Eukaryota</taxon>
        <taxon>Metazoa</taxon>
        <taxon>Ecdysozoa</taxon>
        <taxon>Arthropoda</taxon>
        <taxon>Hexapoda</taxon>
        <taxon>Insecta</taxon>
        <taxon>Pterygota</taxon>
        <taxon>Neoptera</taxon>
        <taxon>Endopterygota</taxon>
        <taxon>Hymenoptera</taxon>
        <taxon>Apocrita</taxon>
        <taxon>Ichneumonoidea</taxon>
        <taxon>Braconidae</taxon>
        <taxon>Aphidiinae</taxon>
        <taxon>Aphidius</taxon>
    </lineage>
</organism>
<name>A0A835CNM6_APHGI</name>
<dbReference type="Proteomes" id="UP000639338">
    <property type="component" value="Unassembled WGS sequence"/>
</dbReference>
<comment type="caution">
    <text evidence="2">The sequence shown here is derived from an EMBL/GenBank/DDBJ whole genome shotgun (WGS) entry which is preliminary data.</text>
</comment>
<protein>
    <submittedName>
        <fullName evidence="2">Uncharacterized protein</fullName>
    </submittedName>
</protein>
<feature type="region of interest" description="Disordered" evidence="1">
    <location>
        <begin position="132"/>
        <end position="205"/>
    </location>
</feature>
<reference evidence="2 3" key="1">
    <citation type="submission" date="2020-08" db="EMBL/GenBank/DDBJ databases">
        <title>Aphidius gifuensis genome sequencing and assembly.</title>
        <authorList>
            <person name="Du Z."/>
        </authorList>
    </citation>
    <scope>NUCLEOTIDE SEQUENCE [LARGE SCALE GENOMIC DNA]</scope>
    <source>
        <strain evidence="2">YNYX2018</strain>
        <tissue evidence="2">Adults</tissue>
    </source>
</reference>
<feature type="compositionally biased region" description="Basic and acidic residues" evidence="1">
    <location>
        <begin position="187"/>
        <end position="205"/>
    </location>
</feature>
<sequence>MANSSSVFDIDSILDTEEAKLLSDGIKKKLSENLNKALQSQMEIKASKDLEENLEKIISDEDERTIVKKEIENRVMKACDALTRKRKYMQENLRREVVAKHNNVIEEIVRKKMLHEKKENFSDVVKFEEGEYKKSVEKKNQHKVDQGHESQSKGPYKSHGGIHIQDRNRQYGRNGKSRGYVSNEYQRSLDKSDEFSPERRNNYQS</sequence>
<gene>
    <name evidence="2" type="ORF">HCN44_007810</name>
</gene>
<dbReference type="AlphaFoldDB" id="A0A835CNM6"/>
<dbReference type="EMBL" id="JACMRX010000006">
    <property type="protein sequence ID" value="KAF7988278.1"/>
    <property type="molecule type" value="Genomic_DNA"/>
</dbReference>
<evidence type="ECO:0000313" key="3">
    <source>
        <dbReference type="Proteomes" id="UP000639338"/>
    </source>
</evidence>